<dbReference type="EMBL" id="LUCQ01000098">
    <property type="protein sequence ID" value="OAO78777.1"/>
    <property type="molecule type" value="Genomic_DNA"/>
</dbReference>
<evidence type="ECO:0000256" key="4">
    <source>
        <dbReference type="ARBA" id="ARBA00022840"/>
    </source>
</evidence>
<feature type="domain" description="ABC transporter" evidence="5">
    <location>
        <begin position="3"/>
        <end position="226"/>
    </location>
</feature>
<evidence type="ECO:0000313" key="9">
    <source>
        <dbReference type="Proteomes" id="UP000286434"/>
    </source>
</evidence>
<evidence type="ECO:0000313" key="7">
    <source>
        <dbReference type="EMBL" id="RWU07914.1"/>
    </source>
</evidence>
<dbReference type="GO" id="GO:0005524">
    <property type="term" value="F:ATP binding"/>
    <property type="evidence" value="ECO:0007669"/>
    <property type="project" value="UniProtKB-KW"/>
</dbReference>
<dbReference type="Proteomes" id="UP000078336">
    <property type="component" value="Unassembled WGS sequence"/>
</dbReference>
<dbReference type="SUPFAM" id="SSF52540">
    <property type="entry name" value="P-loop containing nucleoside triphosphate hydrolases"/>
    <property type="match status" value="1"/>
</dbReference>
<dbReference type="GO" id="GO:0022857">
    <property type="term" value="F:transmembrane transporter activity"/>
    <property type="evidence" value="ECO:0007669"/>
    <property type="project" value="UniProtKB-ARBA"/>
</dbReference>
<protein>
    <submittedName>
        <fullName evidence="6">ABC transporter ATP-binding protein</fullName>
    </submittedName>
</protein>
<evidence type="ECO:0000256" key="3">
    <source>
        <dbReference type="ARBA" id="ARBA00022741"/>
    </source>
</evidence>
<dbReference type="RefSeq" id="WP_004893179.1">
    <property type="nucleotide sequence ID" value="NZ_CP021838.1"/>
</dbReference>
<dbReference type="GO" id="GO:0016887">
    <property type="term" value="F:ATP hydrolysis activity"/>
    <property type="evidence" value="ECO:0007669"/>
    <property type="project" value="InterPro"/>
</dbReference>
<keyword evidence="3" id="KW-0547">Nucleotide-binding</keyword>
<accession>A0A178TBV0</accession>
<reference evidence="6 8" key="1">
    <citation type="submission" date="2016-03" db="EMBL/GenBank/DDBJ databases">
        <title>Spore heat resistance.</title>
        <authorList>
            <person name="Boekhorst J."/>
            <person name="Berendsen E.M."/>
            <person name="Wells-Bennik M.H."/>
            <person name="Kuipers O.P."/>
        </authorList>
    </citation>
    <scope>NUCLEOTIDE SEQUENCE [LARGE SCALE GENOMIC DNA]</scope>
    <source>
        <strain evidence="6 8">AF16</strain>
    </source>
</reference>
<sequence length="226" mass="25634">MFIELQNVTKIYGKDEYATKALSQVSLQIERGEFISIMGPSGSGKSTLLNIIGCMDVPTEGVYRLEGEDVTRLNDRQLSDIRNKKVSFIFQQFALMTNFTVFENVELPLLKRNMSKKERREKVEYYLNKLGIFHLRQKNVSKLSGGQKQRVAIARAMVAETNIVLADEPTGSLDRQNGEKVMELLQQMNEEGKCIIVITHDEKIASYANRMIYLSDGCIQLDKGKG</sequence>
<keyword evidence="8" id="KW-1185">Reference proteome</keyword>
<organism evidence="6 8">
    <name type="scientific">Anoxybacillus flavithermus</name>
    <dbReference type="NCBI Taxonomy" id="33934"/>
    <lineage>
        <taxon>Bacteria</taxon>
        <taxon>Bacillati</taxon>
        <taxon>Bacillota</taxon>
        <taxon>Bacilli</taxon>
        <taxon>Bacillales</taxon>
        <taxon>Anoxybacillaceae</taxon>
        <taxon>Anoxybacillus</taxon>
    </lineage>
</organism>
<reference evidence="7 9" key="2">
    <citation type="submission" date="2019-01" db="EMBL/GenBank/DDBJ databases">
        <title>Anoxybacillus flavithermus in powdered infant formula.</title>
        <authorList>
            <person name="Rhee M.S."/>
            <person name="Choi I.-G."/>
            <person name="Cho T.J."/>
            <person name="Park B."/>
        </authorList>
    </citation>
    <scope>NUCLEOTIDE SEQUENCE [LARGE SCALE GENOMIC DNA]</scope>
    <source>
        <strain evidence="7 9">FHS-PPAM212</strain>
    </source>
</reference>
<dbReference type="SMART" id="SM00382">
    <property type="entry name" value="AAA"/>
    <property type="match status" value="1"/>
</dbReference>
<comment type="similarity">
    <text evidence="1">Belongs to the ABC transporter superfamily.</text>
</comment>
<dbReference type="Pfam" id="PF00005">
    <property type="entry name" value="ABC_tran"/>
    <property type="match status" value="1"/>
</dbReference>
<dbReference type="PROSITE" id="PS00211">
    <property type="entry name" value="ABC_TRANSPORTER_1"/>
    <property type="match status" value="1"/>
</dbReference>
<evidence type="ECO:0000259" key="5">
    <source>
        <dbReference type="PROSITE" id="PS50893"/>
    </source>
</evidence>
<dbReference type="EMBL" id="SBBW01000094">
    <property type="protein sequence ID" value="RWU07914.1"/>
    <property type="molecule type" value="Genomic_DNA"/>
</dbReference>
<dbReference type="Proteomes" id="UP000286434">
    <property type="component" value="Unassembled WGS sequence"/>
</dbReference>
<keyword evidence="4 6" id="KW-0067">ATP-binding</keyword>
<dbReference type="PROSITE" id="PS50893">
    <property type="entry name" value="ABC_TRANSPORTER_2"/>
    <property type="match status" value="1"/>
</dbReference>
<gene>
    <name evidence="7" type="ORF">EA138_13145</name>
    <name evidence="6" type="ORF">TAF16_1705</name>
</gene>
<comment type="caution">
    <text evidence="6">The sequence shown here is derived from an EMBL/GenBank/DDBJ whole genome shotgun (WGS) entry which is preliminary data.</text>
</comment>
<dbReference type="InterPro" id="IPR017911">
    <property type="entry name" value="MacB-like_ATP-bd"/>
</dbReference>
<dbReference type="PANTHER" id="PTHR42798:SF7">
    <property type="entry name" value="ALPHA-D-RIBOSE 1-METHYLPHOSPHONATE 5-TRIPHOSPHATE SYNTHASE SUBUNIT PHNL"/>
    <property type="match status" value="1"/>
</dbReference>
<evidence type="ECO:0000313" key="8">
    <source>
        <dbReference type="Proteomes" id="UP000078336"/>
    </source>
</evidence>
<evidence type="ECO:0000313" key="6">
    <source>
        <dbReference type="EMBL" id="OAO78777.1"/>
    </source>
</evidence>
<keyword evidence="2" id="KW-0813">Transport</keyword>
<dbReference type="InterPro" id="IPR003593">
    <property type="entry name" value="AAA+_ATPase"/>
</dbReference>
<name>A0A178TBV0_9BACL</name>
<dbReference type="FunFam" id="3.40.50.300:FF:000032">
    <property type="entry name" value="Export ABC transporter ATP-binding protein"/>
    <property type="match status" value="1"/>
</dbReference>
<evidence type="ECO:0000256" key="2">
    <source>
        <dbReference type="ARBA" id="ARBA00022448"/>
    </source>
</evidence>
<dbReference type="PANTHER" id="PTHR42798">
    <property type="entry name" value="LIPOPROTEIN-RELEASING SYSTEM ATP-BINDING PROTEIN LOLD"/>
    <property type="match status" value="1"/>
</dbReference>
<evidence type="ECO:0000256" key="1">
    <source>
        <dbReference type="ARBA" id="ARBA00005417"/>
    </source>
</evidence>
<dbReference type="CDD" id="cd03255">
    <property type="entry name" value="ABC_MJ0796_LolCDE_FtsE"/>
    <property type="match status" value="1"/>
</dbReference>
<dbReference type="PATRIC" id="fig|33934.7.peg.3078"/>
<dbReference type="InterPro" id="IPR017871">
    <property type="entry name" value="ABC_transporter-like_CS"/>
</dbReference>
<dbReference type="Gene3D" id="3.40.50.300">
    <property type="entry name" value="P-loop containing nucleotide triphosphate hydrolases"/>
    <property type="match status" value="1"/>
</dbReference>
<dbReference type="InterPro" id="IPR003439">
    <property type="entry name" value="ABC_transporter-like_ATP-bd"/>
</dbReference>
<dbReference type="GO" id="GO:0098796">
    <property type="term" value="C:membrane protein complex"/>
    <property type="evidence" value="ECO:0007669"/>
    <property type="project" value="UniProtKB-ARBA"/>
</dbReference>
<dbReference type="InterPro" id="IPR027417">
    <property type="entry name" value="P-loop_NTPase"/>
</dbReference>
<dbReference type="AlphaFoldDB" id="A0A178TBV0"/>
<dbReference type="OrthoDB" id="9791546at2"/>
<proteinExistence type="inferred from homology"/>